<dbReference type="Proteomes" id="UP000647017">
    <property type="component" value="Unassembled WGS sequence"/>
</dbReference>
<keyword evidence="1" id="KW-0812">Transmembrane</keyword>
<proteinExistence type="predicted"/>
<feature type="transmembrane region" description="Helical" evidence="1">
    <location>
        <begin position="30"/>
        <end position="49"/>
    </location>
</feature>
<dbReference type="InterPro" id="IPR019606">
    <property type="entry name" value="GerMN"/>
</dbReference>
<evidence type="ECO:0000313" key="3">
    <source>
        <dbReference type="EMBL" id="GIJ12584.1"/>
    </source>
</evidence>
<protein>
    <recommendedName>
        <fullName evidence="2">GerMN domain-containing protein</fullName>
    </recommendedName>
</protein>
<evidence type="ECO:0000259" key="2">
    <source>
        <dbReference type="Pfam" id="PF10646"/>
    </source>
</evidence>
<accession>A0ABQ4I3W0</accession>
<organism evidence="3 4">
    <name type="scientific">Micromonospora andamanensis</name>
    <dbReference type="NCBI Taxonomy" id="1287068"/>
    <lineage>
        <taxon>Bacteria</taxon>
        <taxon>Bacillati</taxon>
        <taxon>Actinomycetota</taxon>
        <taxon>Actinomycetes</taxon>
        <taxon>Micromonosporales</taxon>
        <taxon>Micromonosporaceae</taxon>
        <taxon>Micromonospora</taxon>
    </lineage>
</organism>
<sequence>MTRAATADLAGGGAVRVRWAPRVVRDARRAGLVLVAAVLVLVGGCGVPAEDRPRAVTPPPVPFPSTATAAPTAAETGALTETLYFSRDDRLVPVIRRVDQVPALDAQLRGLLAGPTPAESDDGLTSALPGAFTSAVVELVDGVARVTVGLTAVDTGRSDGRLAYGQIVCTLSARTDVDAVLFLEGGAPLSVPRADGSLSSGPLIAADYAVLINPR</sequence>
<evidence type="ECO:0000313" key="4">
    <source>
        <dbReference type="Proteomes" id="UP000647017"/>
    </source>
</evidence>
<evidence type="ECO:0000256" key="1">
    <source>
        <dbReference type="SAM" id="Phobius"/>
    </source>
</evidence>
<dbReference type="RefSeq" id="WP_204014283.1">
    <property type="nucleotide sequence ID" value="NZ_BOOZ01000056.1"/>
</dbReference>
<keyword evidence="1" id="KW-1133">Transmembrane helix</keyword>
<comment type="caution">
    <text evidence="3">The sequence shown here is derived from an EMBL/GenBank/DDBJ whole genome shotgun (WGS) entry which is preliminary data.</text>
</comment>
<keyword evidence="4" id="KW-1185">Reference proteome</keyword>
<name>A0ABQ4I3W0_9ACTN</name>
<keyword evidence="1" id="KW-0472">Membrane</keyword>
<gene>
    <name evidence="3" type="ORF">Van01_57980</name>
</gene>
<dbReference type="EMBL" id="BOOZ01000056">
    <property type="protein sequence ID" value="GIJ12584.1"/>
    <property type="molecule type" value="Genomic_DNA"/>
</dbReference>
<feature type="domain" description="GerMN" evidence="2">
    <location>
        <begin position="82"/>
        <end position="189"/>
    </location>
</feature>
<dbReference type="Pfam" id="PF10646">
    <property type="entry name" value="Germane"/>
    <property type="match status" value="1"/>
</dbReference>
<reference evidence="3 4" key="1">
    <citation type="submission" date="2021-01" db="EMBL/GenBank/DDBJ databases">
        <title>Whole genome shotgun sequence of Verrucosispora andamanensis NBRC 109075.</title>
        <authorList>
            <person name="Komaki H."/>
            <person name="Tamura T."/>
        </authorList>
    </citation>
    <scope>NUCLEOTIDE SEQUENCE [LARGE SCALE GENOMIC DNA]</scope>
    <source>
        <strain evidence="3 4">NBRC 109075</strain>
    </source>
</reference>